<accession>B0NMC0</accession>
<sequence length="99" mass="11462">MKRYNLSKIMKEAHQIKKYMKLYSLTHGVKNWADCLKLAWVNEKKRASDEDTKNAEKEAMKVSLAEPARRSAYDDLSISASAYYNPYSYGRFGSHYVGD</sequence>
<dbReference type="EMBL" id="ABFZ02000016">
    <property type="protein sequence ID" value="EDS16429.1"/>
    <property type="molecule type" value="Genomic_DNA"/>
</dbReference>
<dbReference type="GeneID" id="31796348"/>
<dbReference type="eggNOG" id="ENOG5032NY0">
    <property type="taxonomic scope" value="Bacteria"/>
</dbReference>
<organism evidence="1 2">
    <name type="scientific">Bacteroides stercoris ATCC 43183</name>
    <dbReference type="NCBI Taxonomy" id="449673"/>
    <lineage>
        <taxon>Bacteria</taxon>
        <taxon>Pseudomonadati</taxon>
        <taxon>Bacteroidota</taxon>
        <taxon>Bacteroidia</taxon>
        <taxon>Bacteroidales</taxon>
        <taxon>Bacteroidaceae</taxon>
        <taxon>Bacteroides</taxon>
    </lineage>
</organism>
<proteinExistence type="predicted"/>
<evidence type="ECO:0000313" key="1">
    <source>
        <dbReference type="EMBL" id="EDS16429.1"/>
    </source>
</evidence>
<comment type="caution">
    <text evidence="1">The sequence shown here is derived from an EMBL/GenBank/DDBJ whole genome shotgun (WGS) entry which is preliminary data.</text>
</comment>
<gene>
    <name evidence="1" type="ORF">BACSTE_00559</name>
</gene>
<reference evidence="1 2" key="2">
    <citation type="submission" date="2007-11" db="EMBL/GenBank/DDBJ databases">
        <authorList>
            <person name="Fulton L."/>
            <person name="Clifton S."/>
            <person name="Fulton B."/>
            <person name="Xu J."/>
            <person name="Minx P."/>
            <person name="Pepin K.H."/>
            <person name="Johnson M."/>
            <person name="Thiruvilangam P."/>
            <person name="Bhonagiri V."/>
            <person name="Nash W.E."/>
            <person name="Mardis E.R."/>
            <person name="Wilson R.K."/>
        </authorList>
    </citation>
    <scope>NUCLEOTIDE SEQUENCE [LARGE SCALE GENOMIC DNA]</scope>
    <source>
        <strain evidence="1 2">ATCC 43183</strain>
    </source>
</reference>
<protein>
    <submittedName>
        <fullName evidence="1">Uncharacterized protein</fullName>
    </submittedName>
</protein>
<reference evidence="1 2" key="1">
    <citation type="submission" date="2007-11" db="EMBL/GenBank/DDBJ databases">
        <title>Draft genome sequence of Bacteroides stercoris(ATCC 43183).</title>
        <authorList>
            <person name="Sudarsanam P."/>
            <person name="Ley R."/>
            <person name="Guruge J."/>
            <person name="Turnbaugh P.J."/>
            <person name="Mahowald M."/>
            <person name="Liep D."/>
            <person name="Gordon J."/>
        </authorList>
    </citation>
    <scope>NUCLEOTIDE SEQUENCE [LARGE SCALE GENOMIC DNA]</scope>
    <source>
        <strain evidence="1 2">ATCC 43183</strain>
    </source>
</reference>
<evidence type="ECO:0000313" key="2">
    <source>
        <dbReference type="Proteomes" id="UP000004713"/>
    </source>
</evidence>
<dbReference type="RefSeq" id="WP_005653169.1">
    <property type="nucleotide sequence ID" value="NZ_CP102262.1"/>
</dbReference>
<dbReference type="Proteomes" id="UP000004713">
    <property type="component" value="Unassembled WGS sequence"/>
</dbReference>
<name>B0NMC0_BACSE</name>
<dbReference type="AlphaFoldDB" id="B0NMC0"/>
<dbReference type="HOGENOM" id="CLU_2340970_0_0_10"/>